<keyword evidence="7" id="KW-0812">Transmembrane</keyword>
<evidence type="ECO:0000256" key="3">
    <source>
        <dbReference type="ARBA" id="ARBA00022679"/>
    </source>
</evidence>
<evidence type="ECO:0000256" key="7">
    <source>
        <dbReference type="SAM" id="Phobius"/>
    </source>
</evidence>
<evidence type="ECO:0000313" key="8">
    <source>
        <dbReference type="EMBL" id="NBL63865.1"/>
    </source>
</evidence>
<dbReference type="InterPro" id="IPR019734">
    <property type="entry name" value="TPR_rpt"/>
</dbReference>
<protein>
    <recommendedName>
        <fullName evidence="2">histidine kinase</fullName>
        <ecNumber evidence="2">2.7.13.3</ecNumber>
    </recommendedName>
</protein>
<feature type="repeat" description="TPR" evidence="6">
    <location>
        <begin position="149"/>
        <end position="182"/>
    </location>
</feature>
<comment type="caution">
    <text evidence="8">The sequence shown here is derived from an EMBL/GenBank/DDBJ whole genome shotgun (WGS) entry which is preliminary data.</text>
</comment>
<reference evidence="9" key="1">
    <citation type="submission" date="2020-01" db="EMBL/GenBank/DDBJ databases">
        <title>Sphingomonas sp. strain CSW-10.</title>
        <authorList>
            <person name="Chen W.-M."/>
        </authorList>
    </citation>
    <scope>NUCLEOTIDE SEQUENCE [LARGE SCALE GENOMIC DNA]</scope>
    <source>
        <strain evidence="9">NST-5</strain>
    </source>
</reference>
<dbReference type="CDD" id="cd16917">
    <property type="entry name" value="HATPase_UhpB-NarQ-NarX-like"/>
    <property type="match status" value="1"/>
</dbReference>
<dbReference type="PANTHER" id="PTHR24421:SF10">
    <property type="entry name" value="NITRATE_NITRITE SENSOR PROTEIN NARQ"/>
    <property type="match status" value="1"/>
</dbReference>
<evidence type="ECO:0000256" key="6">
    <source>
        <dbReference type="PROSITE-ProRule" id="PRU00339"/>
    </source>
</evidence>
<dbReference type="PANTHER" id="PTHR24421">
    <property type="entry name" value="NITRATE/NITRITE SENSOR PROTEIN NARX-RELATED"/>
    <property type="match status" value="1"/>
</dbReference>
<proteinExistence type="predicted"/>
<dbReference type="SMART" id="SM00028">
    <property type="entry name" value="TPR"/>
    <property type="match status" value="1"/>
</dbReference>
<dbReference type="RefSeq" id="WP_166535691.1">
    <property type="nucleotide sequence ID" value="NZ_JAABLM010000001.1"/>
</dbReference>
<dbReference type="SUPFAM" id="SSF55874">
    <property type="entry name" value="ATPase domain of HSP90 chaperone/DNA topoisomerase II/histidine kinase"/>
    <property type="match status" value="1"/>
</dbReference>
<dbReference type="Pfam" id="PF13181">
    <property type="entry name" value="TPR_8"/>
    <property type="match status" value="1"/>
</dbReference>
<dbReference type="SUPFAM" id="SSF48452">
    <property type="entry name" value="TPR-like"/>
    <property type="match status" value="2"/>
</dbReference>
<dbReference type="InterPro" id="IPR036890">
    <property type="entry name" value="HATPase_C_sf"/>
</dbReference>
<organism evidence="8 9">
    <name type="scientific">Flavobacterium ichthyis</name>
    <dbReference type="NCBI Taxonomy" id="2698827"/>
    <lineage>
        <taxon>Bacteria</taxon>
        <taxon>Pseudomonadati</taxon>
        <taxon>Bacteroidota</taxon>
        <taxon>Flavobacteriia</taxon>
        <taxon>Flavobacteriales</taxon>
        <taxon>Flavobacteriaceae</taxon>
        <taxon>Flavobacterium</taxon>
    </lineage>
</organism>
<evidence type="ECO:0000256" key="2">
    <source>
        <dbReference type="ARBA" id="ARBA00012438"/>
    </source>
</evidence>
<keyword evidence="5" id="KW-0902">Two-component regulatory system</keyword>
<evidence type="ECO:0000256" key="4">
    <source>
        <dbReference type="ARBA" id="ARBA00022777"/>
    </source>
</evidence>
<dbReference type="Gene3D" id="1.25.40.10">
    <property type="entry name" value="Tetratricopeptide repeat domain"/>
    <property type="match status" value="1"/>
</dbReference>
<dbReference type="EC" id="2.7.13.3" evidence="2"/>
<name>A0ABW9Z4V2_9FLAO</name>
<gene>
    <name evidence="8" type="ORF">GV828_01480</name>
</gene>
<dbReference type="PROSITE" id="PS50005">
    <property type="entry name" value="TPR"/>
    <property type="match status" value="1"/>
</dbReference>
<evidence type="ECO:0000313" key="9">
    <source>
        <dbReference type="Proteomes" id="UP000798602"/>
    </source>
</evidence>
<keyword evidence="7" id="KW-1133">Transmembrane helix</keyword>
<keyword evidence="4" id="KW-0418">Kinase</keyword>
<keyword evidence="6" id="KW-0802">TPR repeat</keyword>
<dbReference type="InterPro" id="IPR050482">
    <property type="entry name" value="Sensor_HK_TwoCompSys"/>
</dbReference>
<keyword evidence="7" id="KW-0472">Membrane</keyword>
<sequence length="601" mass="69280">MKQCPPIVFLLLFFQISCVQPEREKNIGTSKSDAYTSLYLKIEKQVEEKTIDLSRSFDQLKKMATTSSYQGGYFYLKGKYFEDKNRDSSFIYFEKSVAQYRKANDSLRAGFSLIQLSALQKREADYFGAETALVQAEILMQNQDIAYRVNLYNAMGLLYRELFDYKNAIKYFNKAIDLEPDFTTKNYMTVNVSLVYIDIQKYNDAIVMLDSLLKIVPEDDKSLRSKILSNKGYALYKSGDISGLKFLDEAKSIINPADFHSIISIDLRMAEVLARENLAKAKKLAENALQLSKKIENPDDQLKALELLIASEVVGLQRKNYINDYISINDSIRKVRQQAKNQFAKLRYDYTSAEEAMLKARTEAAENKLRAQKSRIFNVVLFIVIVFALFVFLLLRRIAAAKHANEKIRETYNTEIRLSKKVHDELANDLYNVMAFADLQAIDSDSKNRLLTDLDDLYQRTRNISRVNATVETGEKYSVHLKEMISDFQNNQLNVVLKGFDSISWNALNESKKINFFRVLQELLINTKKHSQATICLISFEEKTGFLEVVFSDNGVGFNFEENIFKNGLQNVENRIRQVRGSIIFEPNYNKGFKVVMKIPF</sequence>
<dbReference type="InterPro" id="IPR011990">
    <property type="entry name" value="TPR-like_helical_dom_sf"/>
</dbReference>
<dbReference type="Proteomes" id="UP000798602">
    <property type="component" value="Unassembled WGS sequence"/>
</dbReference>
<keyword evidence="3" id="KW-0808">Transferase</keyword>
<dbReference type="Gene3D" id="3.30.565.10">
    <property type="entry name" value="Histidine kinase-like ATPase, C-terminal domain"/>
    <property type="match status" value="1"/>
</dbReference>
<accession>A0ABW9Z4V2</accession>
<dbReference type="PROSITE" id="PS50293">
    <property type="entry name" value="TPR_REGION"/>
    <property type="match status" value="1"/>
</dbReference>
<keyword evidence="9" id="KW-1185">Reference proteome</keyword>
<evidence type="ECO:0000256" key="1">
    <source>
        <dbReference type="ARBA" id="ARBA00000085"/>
    </source>
</evidence>
<dbReference type="EMBL" id="JAABLM010000001">
    <property type="protein sequence ID" value="NBL63865.1"/>
    <property type="molecule type" value="Genomic_DNA"/>
</dbReference>
<comment type="catalytic activity">
    <reaction evidence="1">
        <text>ATP + protein L-histidine = ADP + protein N-phospho-L-histidine.</text>
        <dbReference type="EC" id="2.7.13.3"/>
    </reaction>
</comment>
<feature type="transmembrane region" description="Helical" evidence="7">
    <location>
        <begin position="376"/>
        <end position="395"/>
    </location>
</feature>
<evidence type="ECO:0000256" key="5">
    <source>
        <dbReference type="ARBA" id="ARBA00023012"/>
    </source>
</evidence>